<organism evidence="3 4">
    <name type="scientific">Leptospira biflexa serovar Patoc (strain Patoc 1 / ATCC 23582 / Paris)</name>
    <dbReference type="NCBI Taxonomy" id="456481"/>
    <lineage>
        <taxon>Bacteria</taxon>
        <taxon>Pseudomonadati</taxon>
        <taxon>Spirochaetota</taxon>
        <taxon>Spirochaetia</taxon>
        <taxon>Leptospirales</taxon>
        <taxon>Leptospiraceae</taxon>
        <taxon>Leptospira</taxon>
    </lineage>
</organism>
<feature type="domain" description="Activator of Hsp90 ATPase homologue 1/2-like C-terminal" evidence="2">
    <location>
        <begin position="15"/>
        <end position="147"/>
    </location>
</feature>
<dbReference type="InterPro" id="IPR013538">
    <property type="entry name" value="ASHA1/2-like_C"/>
</dbReference>
<dbReference type="STRING" id="456481.LEPBI_I0431"/>
<proteinExistence type="inferred from homology"/>
<name>B0SK17_LEPBP</name>
<comment type="similarity">
    <text evidence="1">Belongs to the AHA1 family.</text>
</comment>
<evidence type="ECO:0000313" key="4">
    <source>
        <dbReference type="Proteomes" id="UP000001847"/>
    </source>
</evidence>
<evidence type="ECO:0000259" key="2">
    <source>
        <dbReference type="Pfam" id="PF08327"/>
    </source>
</evidence>
<dbReference type="Pfam" id="PF08327">
    <property type="entry name" value="AHSA1"/>
    <property type="match status" value="1"/>
</dbReference>
<evidence type="ECO:0000256" key="1">
    <source>
        <dbReference type="ARBA" id="ARBA00006817"/>
    </source>
</evidence>
<dbReference type="Gene3D" id="3.30.530.20">
    <property type="match status" value="1"/>
</dbReference>
<dbReference type="OrthoDB" id="2355173at2"/>
<protein>
    <recommendedName>
        <fullName evidence="2">Activator of Hsp90 ATPase homologue 1/2-like C-terminal domain-containing protein</fullName>
    </recommendedName>
</protein>
<accession>B0SK17</accession>
<sequence>METTENTIERKIEIDAPLHKIWDALTNSKQFGKWFGVKLESEFVEGNTTLGMNTLKGFEMKMEFRIKKIQPQSYFSYSWIPFPLDQSFDYTKEEPTLVEFFLVEKGDKTELRVKESGFDLITASRRAEAFRMHSGGWDAQLKNIESFVLNA</sequence>
<dbReference type="BioCyc" id="LBIF456481:LEPBI_RS02085-MONOMER"/>
<dbReference type="Proteomes" id="UP000001847">
    <property type="component" value="Chromosome I"/>
</dbReference>
<dbReference type="RefSeq" id="WP_012387461.1">
    <property type="nucleotide sequence ID" value="NC_010602.1"/>
</dbReference>
<gene>
    <name evidence="3" type="ordered locus">LEPBI_I0431</name>
</gene>
<dbReference type="SUPFAM" id="SSF55961">
    <property type="entry name" value="Bet v1-like"/>
    <property type="match status" value="1"/>
</dbReference>
<dbReference type="HOGENOM" id="CLU_108923_2_0_12"/>
<reference evidence="3 4" key="1">
    <citation type="journal article" date="2008" name="PLoS ONE">
        <title>Genome sequence of the saprophyte Leptospira biflexa provides insights into the evolution of Leptospira and the pathogenesis of leptospirosis.</title>
        <authorList>
            <person name="Picardeau M."/>
            <person name="Bulach D.M."/>
            <person name="Bouchier C."/>
            <person name="Zuerner R.L."/>
            <person name="Zidane N."/>
            <person name="Wilson P.J."/>
            <person name="Creno S."/>
            <person name="Kuczek E.S."/>
            <person name="Bommezzadri S."/>
            <person name="Davis J.C."/>
            <person name="McGrath A."/>
            <person name="Johnson M.J."/>
            <person name="Boursaux-Eude C."/>
            <person name="Seemann T."/>
            <person name="Rouy Z."/>
            <person name="Coppel R.L."/>
            <person name="Rood J.I."/>
            <person name="Lajus A."/>
            <person name="Davies J.K."/>
            <person name="Medigue C."/>
            <person name="Adler B."/>
        </authorList>
    </citation>
    <scope>NUCLEOTIDE SEQUENCE [LARGE SCALE GENOMIC DNA]</scope>
    <source>
        <strain evidence="4">Patoc 1 / ATCC 23582 / Paris</strain>
    </source>
</reference>
<dbReference type="KEGG" id="lbi:LEPBI_I0431"/>
<evidence type="ECO:0000313" key="3">
    <source>
        <dbReference type="EMBL" id="ABZ96573.1"/>
    </source>
</evidence>
<dbReference type="AlphaFoldDB" id="B0SK17"/>
<dbReference type="CDD" id="cd08898">
    <property type="entry name" value="SRPBCC_CalC_Aha1-like_5"/>
    <property type="match status" value="1"/>
</dbReference>
<dbReference type="EMBL" id="CP000786">
    <property type="protein sequence ID" value="ABZ96573.1"/>
    <property type="molecule type" value="Genomic_DNA"/>
</dbReference>
<keyword evidence="4" id="KW-1185">Reference proteome</keyword>
<dbReference type="InterPro" id="IPR023393">
    <property type="entry name" value="START-like_dom_sf"/>
</dbReference>